<name>A0A5S5DNZ6_9SPHI</name>
<keyword evidence="13" id="KW-1185">Reference proteome</keyword>
<comment type="pathway">
    <text evidence="1 9">Cell wall biogenesis; peptidoglycan biosynthesis.</text>
</comment>
<reference evidence="12 13" key="1">
    <citation type="submission" date="2019-07" db="EMBL/GenBank/DDBJ databases">
        <title>Genomic Encyclopedia of Archaeal and Bacterial Type Strains, Phase II (KMG-II): from individual species to whole genera.</title>
        <authorList>
            <person name="Goeker M."/>
        </authorList>
    </citation>
    <scope>NUCLEOTIDE SEQUENCE [LARGE SCALE GENOMIC DNA]</scope>
    <source>
        <strain evidence="12 13">DSM 18850</strain>
    </source>
</reference>
<evidence type="ECO:0000256" key="3">
    <source>
        <dbReference type="ARBA" id="ARBA00022676"/>
    </source>
</evidence>
<evidence type="ECO:0000313" key="12">
    <source>
        <dbReference type="EMBL" id="TYP97088.1"/>
    </source>
</evidence>
<dbReference type="Proteomes" id="UP000325105">
    <property type="component" value="Unassembled WGS sequence"/>
</dbReference>
<dbReference type="UniPathway" id="UPA00219"/>
<sequence>MPMKRFIFLFLTVLIYSSCRERTPAKKTETPPERPEVRLQISISQRQLYVLEGEDTLKRYAVAVGKQGYPTPEGDFEIHQIDWNPDWTPPESDWSKDETYKRPGEPGNPMGRARIIYKMPYTIHGTTDLESLGEAESHGSVRMANAEVIELGRFLMERTGTNRSDEWFNRVLTDSTTMESVKLEKTVPLKNVK</sequence>
<feature type="domain" description="L,D-TPase catalytic" evidence="11">
    <location>
        <begin position="37"/>
        <end position="166"/>
    </location>
</feature>
<gene>
    <name evidence="12" type="ORF">BC792_10314</name>
</gene>
<feature type="region of interest" description="Disordered" evidence="10">
    <location>
        <begin position="87"/>
        <end position="109"/>
    </location>
</feature>
<dbReference type="GO" id="GO:0016757">
    <property type="term" value="F:glycosyltransferase activity"/>
    <property type="evidence" value="ECO:0007669"/>
    <property type="project" value="UniProtKB-KW"/>
</dbReference>
<dbReference type="GO" id="GO:0005576">
    <property type="term" value="C:extracellular region"/>
    <property type="evidence" value="ECO:0007669"/>
    <property type="project" value="TreeGrafter"/>
</dbReference>
<dbReference type="EMBL" id="VNHX01000003">
    <property type="protein sequence ID" value="TYP97088.1"/>
    <property type="molecule type" value="Genomic_DNA"/>
</dbReference>
<evidence type="ECO:0000256" key="9">
    <source>
        <dbReference type="PROSITE-ProRule" id="PRU01373"/>
    </source>
</evidence>
<protein>
    <submittedName>
        <fullName evidence="12">L,D-transpeptidase-like protein</fullName>
    </submittedName>
</protein>
<comment type="caution">
    <text evidence="9">Lacks conserved residue(s) required for the propagation of feature annotation.</text>
</comment>
<keyword evidence="5" id="KW-0378">Hydrolase</keyword>
<accession>A0A5S5DNZ6</accession>
<evidence type="ECO:0000256" key="4">
    <source>
        <dbReference type="ARBA" id="ARBA00022679"/>
    </source>
</evidence>
<keyword evidence="8 9" id="KW-0961">Cell wall biogenesis/degradation</keyword>
<evidence type="ECO:0000256" key="5">
    <source>
        <dbReference type="ARBA" id="ARBA00022801"/>
    </source>
</evidence>
<evidence type="ECO:0000256" key="6">
    <source>
        <dbReference type="ARBA" id="ARBA00022960"/>
    </source>
</evidence>
<evidence type="ECO:0000256" key="2">
    <source>
        <dbReference type="ARBA" id="ARBA00005992"/>
    </source>
</evidence>
<evidence type="ECO:0000256" key="1">
    <source>
        <dbReference type="ARBA" id="ARBA00004752"/>
    </source>
</evidence>
<dbReference type="InterPro" id="IPR050979">
    <property type="entry name" value="LD-transpeptidase"/>
</dbReference>
<dbReference type="InterPro" id="IPR005490">
    <property type="entry name" value="LD_TPept_cat_dom"/>
</dbReference>
<dbReference type="AlphaFoldDB" id="A0A5S5DNZ6"/>
<comment type="similarity">
    <text evidence="2">Belongs to the YkuD family.</text>
</comment>
<dbReference type="GO" id="GO:0018104">
    <property type="term" value="P:peptidoglycan-protein cross-linking"/>
    <property type="evidence" value="ECO:0007669"/>
    <property type="project" value="TreeGrafter"/>
</dbReference>
<dbReference type="PROSITE" id="PS52029">
    <property type="entry name" value="LD_TPASE"/>
    <property type="match status" value="1"/>
</dbReference>
<dbReference type="PANTHER" id="PTHR30582">
    <property type="entry name" value="L,D-TRANSPEPTIDASE"/>
    <property type="match status" value="1"/>
</dbReference>
<evidence type="ECO:0000259" key="11">
    <source>
        <dbReference type="PROSITE" id="PS52029"/>
    </source>
</evidence>
<dbReference type="InterPro" id="IPR038063">
    <property type="entry name" value="Transpep_catalytic_dom"/>
</dbReference>
<evidence type="ECO:0000256" key="8">
    <source>
        <dbReference type="ARBA" id="ARBA00023316"/>
    </source>
</evidence>
<keyword evidence="6 9" id="KW-0133">Cell shape</keyword>
<dbReference type="GO" id="GO:0071555">
    <property type="term" value="P:cell wall organization"/>
    <property type="evidence" value="ECO:0007669"/>
    <property type="project" value="UniProtKB-UniRule"/>
</dbReference>
<evidence type="ECO:0000256" key="7">
    <source>
        <dbReference type="ARBA" id="ARBA00022984"/>
    </source>
</evidence>
<keyword evidence="3" id="KW-0328">Glycosyltransferase</keyword>
<keyword evidence="4" id="KW-0808">Transferase</keyword>
<dbReference type="CDD" id="cd16913">
    <property type="entry name" value="YkuD_like"/>
    <property type="match status" value="1"/>
</dbReference>
<organism evidence="12 13">
    <name type="scientific">Sphingobacterium allocomposti</name>
    <dbReference type="NCBI Taxonomy" id="415956"/>
    <lineage>
        <taxon>Bacteria</taxon>
        <taxon>Pseudomonadati</taxon>
        <taxon>Bacteroidota</taxon>
        <taxon>Sphingobacteriia</taxon>
        <taxon>Sphingobacteriales</taxon>
        <taxon>Sphingobacteriaceae</taxon>
        <taxon>Sphingobacterium</taxon>
    </lineage>
</organism>
<comment type="caution">
    <text evidence="12">The sequence shown here is derived from an EMBL/GenBank/DDBJ whole genome shotgun (WGS) entry which is preliminary data.</text>
</comment>
<evidence type="ECO:0000313" key="13">
    <source>
        <dbReference type="Proteomes" id="UP000325105"/>
    </source>
</evidence>
<dbReference type="Pfam" id="PF03734">
    <property type="entry name" value="YkuD"/>
    <property type="match status" value="1"/>
</dbReference>
<dbReference type="GO" id="GO:0071972">
    <property type="term" value="F:peptidoglycan L,D-transpeptidase activity"/>
    <property type="evidence" value="ECO:0007669"/>
    <property type="project" value="TreeGrafter"/>
</dbReference>
<dbReference type="PANTHER" id="PTHR30582:SF24">
    <property type="entry name" value="L,D-TRANSPEPTIDASE ERFK_SRFK-RELATED"/>
    <property type="match status" value="1"/>
</dbReference>
<feature type="compositionally biased region" description="Basic and acidic residues" evidence="10">
    <location>
        <begin position="93"/>
        <end position="104"/>
    </location>
</feature>
<keyword evidence="7 9" id="KW-0573">Peptidoglycan synthesis</keyword>
<proteinExistence type="inferred from homology"/>
<dbReference type="SUPFAM" id="SSF141523">
    <property type="entry name" value="L,D-transpeptidase catalytic domain-like"/>
    <property type="match status" value="1"/>
</dbReference>
<evidence type="ECO:0000256" key="10">
    <source>
        <dbReference type="SAM" id="MobiDB-lite"/>
    </source>
</evidence>
<dbReference type="Gene3D" id="2.40.440.10">
    <property type="entry name" value="L,D-transpeptidase catalytic domain-like"/>
    <property type="match status" value="1"/>
</dbReference>
<dbReference type="GO" id="GO:0008360">
    <property type="term" value="P:regulation of cell shape"/>
    <property type="evidence" value="ECO:0007669"/>
    <property type="project" value="UniProtKB-UniRule"/>
</dbReference>